<protein>
    <recommendedName>
        <fullName evidence="3">Diacylglycerol O-acyltransferase</fullName>
    </recommendedName>
</protein>
<accession>A0A0J1AXD1</accession>
<keyword evidence="2" id="KW-1185">Reference proteome</keyword>
<evidence type="ECO:0000313" key="1">
    <source>
        <dbReference type="EMBL" id="KLT39964.1"/>
    </source>
</evidence>
<reference evidence="1 2" key="1">
    <citation type="submission" date="2015-03" db="EMBL/GenBank/DDBJ databases">
        <title>Genomics and transcriptomics of the oil-accumulating basidiomycete yeast T. oleaginosus allow insights into substrate utilization and the diverse evolutionary trajectories of mating systems in fungi.</title>
        <authorList>
            <consortium name="DOE Joint Genome Institute"/>
            <person name="Kourist R."/>
            <person name="Kracht O."/>
            <person name="Bracharz F."/>
            <person name="Lipzen A."/>
            <person name="Nolan M."/>
            <person name="Ohm R."/>
            <person name="Grigoriev I."/>
            <person name="Sun S."/>
            <person name="Heitman J."/>
            <person name="Bruck T."/>
            <person name="Nowrousian M."/>
        </authorList>
    </citation>
    <scope>NUCLEOTIDE SEQUENCE [LARGE SCALE GENOMIC DNA]</scope>
    <source>
        <strain evidence="1 2">IBC0246</strain>
    </source>
</reference>
<dbReference type="SUPFAM" id="SSF52777">
    <property type="entry name" value="CoA-dependent acyltransferases"/>
    <property type="match status" value="1"/>
</dbReference>
<dbReference type="PANTHER" id="PTHR28037">
    <property type="entry name" value="ALCOHOL O-ACETYLTRANSFERASE 1-RELATED"/>
    <property type="match status" value="1"/>
</dbReference>
<organism evidence="1 2">
    <name type="scientific">Cutaneotrichosporon oleaginosum</name>
    <dbReference type="NCBI Taxonomy" id="879819"/>
    <lineage>
        <taxon>Eukaryota</taxon>
        <taxon>Fungi</taxon>
        <taxon>Dikarya</taxon>
        <taxon>Basidiomycota</taxon>
        <taxon>Agaricomycotina</taxon>
        <taxon>Tremellomycetes</taxon>
        <taxon>Trichosporonales</taxon>
        <taxon>Trichosporonaceae</taxon>
        <taxon>Cutaneotrichosporon</taxon>
    </lineage>
</organism>
<proteinExistence type="predicted"/>
<dbReference type="OrthoDB" id="2150604at2759"/>
<dbReference type="PANTHER" id="PTHR28037:SF1">
    <property type="entry name" value="ALCOHOL O-ACETYLTRANSFERASE 1-RELATED"/>
    <property type="match status" value="1"/>
</dbReference>
<dbReference type="Proteomes" id="UP000053611">
    <property type="component" value="Unassembled WGS sequence"/>
</dbReference>
<dbReference type="AlphaFoldDB" id="A0A0J1AXD1"/>
<evidence type="ECO:0000313" key="2">
    <source>
        <dbReference type="Proteomes" id="UP000053611"/>
    </source>
</evidence>
<dbReference type="InterPro" id="IPR052058">
    <property type="entry name" value="Alcohol_O-acetyltransferase"/>
</dbReference>
<evidence type="ECO:0008006" key="3">
    <source>
        <dbReference type="Google" id="ProtNLM"/>
    </source>
</evidence>
<dbReference type="Gene3D" id="3.30.559.10">
    <property type="entry name" value="Chloramphenicol acetyltransferase-like domain"/>
    <property type="match status" value="1"/>
</dbReference>
<dbReference type="EMBL" id="KQ087244">
    <property type="protein sequence ID" value="KLT39964.1"/>
    <property type="molecule type" value="Genomic_DNA"/>
</dbReference>
<name>A0A0J1AXD1_9TREE</name>
<dbReference type="STRING" id="879819.A0A0J1AXD1"/>
<dbReference type="InterPro" id="IPR023213">
    <property type="entry name" value="CAT-like_dom_sf"/>
</dbReference>
<sequence>MATNAQAVANGAQDVRPMSMHERYSLMRQNAGHPHVILHVVVYPSASMPSTDALERRVAELQAALPMLSARVVGAHSTKPAYVPGVAWPAPAIVHEGVPASCSVAAYKTAMDEFTTKSVASASTGPEAPMWRIRMFPPGSNGEGYLTLALNHLLIDGRGSTLLLAALTADLGSPSPLQPEPWTAPTTFDATIPTTPSLRFLLPIVFRELLLPKLPRFVQEPFLASDPWPGVRPGDPLTCAWDIHMLSLDPSLISRVKKAGAARGVSTLHPLLKMAYCAAMWRVFNASAPLHIAVETARSERKAALGHAAITHNYVSATMWDATLAGDDMVWARTKELAQAVGPAGVLPGRMTLGLLRHIPDPEVDESAAGFDPKRPTGWEKYFVERAQSGRPFRDSMAMSNLGRIELPPGASDAWWGQTATPFGSAIMVNVVGHEGGVRISSAFRLVVTTTESVGGVHATVRRVLERMGSSSEGEDITLEDITASGDNKG</sequence>
<dbReference type="RefSeq" id="XP_018276455.1">
    <property type="nucleotide sequence ID" value="XM_018420958.1"/>
</dbReference>
<dbReference type="GeneID" id="28981561"/>
<gene>
    <name evidence="1" type="ORF">CC85DRAFT_264474</name>
</gene>